<dbReference type="InterPro" id="IPR003807">
    <property type="entry name" value="DUF202"/>
</dbReference>
<organism evidence="8 9">
    <name type="scientific">Micrococcoides hystricis</name>
    <dbReference type="NCBI Taxonomy" id="1572761"/>
    <lineage>
        <taxon>Bacteria</taxon>
        <taxon>Bacillati</taxon>
        <taxon>Actinomycetota</taxon>
        <taxon>Actinomycetes</taxon>
        <taxon>Micrococcales</taxon>
        <taxon>Micrococcaceae</taxon>
        <taxon>Micrococcoides</taxon>
    </lineage>
</organism>
<evidence type="ECO:0000256" key="2">
    <source>
        <dbReference type="ARBA" id="ARBA00022475"/>
    </source>
</evidence>
<protein>
    <submittedName>
        <fullName evidence="8">YidH family protein</fullName>
    </submittedName>
</protein>
<comment type="caution">
    <text evidence="8">The sequence shown here is derived from an EMBL/GenBank/DDBJ whole genome shotgun (WGS) entry which is preliminary data.</text>
</comment>
<dbReference type="Proteomes" id="UP001589862">
    <property type="component" value="Unassembled WGS sequence"/>
</dbReference>
<accession>A0ABV6P9S1</accession>
<reference evidence="8 9" key="1">
    <citation type="submission" date="2024-09" db="EMBL/GenBank/DDBJ databases">
        <authorList>
            <person name="Sun Q."/>
            <person name="Mori K."/>
        </authorList>
    </citation>
    <scope>NUCLEOTIDE SEQUENCE [LARGE SCALE GENOMIC DNA]</scope>
    <source>
        <strain evidence="8 9">NCAIM B.02604</strain>
    </source>
</reference>
<evidence type="ECO:0000256" key="1">
    <source>
        <dbReference type="ARBA" id="ARBA00004651"/>
    </source>
</evidence>
<dbReference type="PANTHER" id="PTHR34187:SF2">
    <property type="entry name" value="DUF202 DOMAIN-CONTAINING PROTEIN"/>
    <property type="match status" value="1"/>
</dbReference>
<feature type="transmembrane region" description="Helical" evidence="6">
    <location>
        <begin position="37"/>
        <end position="57"/>
    </location>
</feature>
<evidence type="ECO:0000259" key="7">
    <source>
        <dbReference type="Pfam" id="PF02656"/>
    </source>
</evidence>
<dbReference type="InterPro" id="IPR052053">
    <property type="entry name" value="IM_YidH-like"/>
</dbReference>
<dbReference type="RefSeq" id="WP_377458583.1">
    <property type="nucleotide sequence ID" value="NZ_JBHLUB010000026.1"/>
</dbReference>
<evidence type="ECO:0000256" key="6">
    <source>
        <dbReference type="SAM" id="Phobius"/>
    </source>
</evidence>
<keyword evidence="9" id="KW-1185">Reference proteome</keyword>
<keyword evidence="2" id="KW-1003">Cell membrane</keyword>
<dbReference type="Pfam" id="PF02656">
    <property type="entry name" value="DUF202"/>
    <property type="match status" value="1"/>
</dbReference>
<dbReference type="PANTHER" id="PTHR34187">
    <property type="entry name" value="FGR18P"/>
    <property type="match status" value="1"/>
</dbReference>
<keyword evidence="5 6" id="KW-0472">Membrane</keyword>
<comment type="subcellular location">
    <subcellularLocation>
        <location evidence="1">Cell membrane</location>
        <topology evidence="1">Multi-pass membrane protein</topology>
    </subcellularLocation>
</comment>
<gene>
    <name evidence="8" type="ORF">ACFFFR_05625</name>
</gene>
<evidence type="ECO:0000313" key="9">
    <source>
        <dbReference type="Proteomes" id="UP001589862"/>
    </source>
</evidence>
<evidence type="ECO:0000313" key="8">
    <source>
        <dbReference type="EMBL" id="MFC0581860.1"/>
    </source>
</evidence>
<feature type="transmembrane region" description="Helical" evidence="6">
    <location>
        <begin position="102"/>
        <end position="130"/>
    </location>
</feature>
<evidence type="ECO:0000256" key="4">
    <source>
        <dbReference type="ARBA" id="ARBA00022989"/>
    </source>
</evidence>
<evidence type="ECO:0000256" key="3">
    <source>
        <dbReference type="ARBA" id="ARBA00022692"/>
    </source>
</evidence>
<evidence type="ECO:0000256" key="5">
    <source>
        <dbReference type="ARBA" id="ARBA00023136"/>
    </source>
</evidence>
<keyword evidence="4 6" id="KW-1133">Transmembrane helix</keyword>
<feature type="domain" description="DUF202" evidence="7">
    <location>
        <begin position="28"/>
        <end position="95"/>
    </location>
</feature>
<sequence>MAAQAQQQPERSKMARRLLAGGDEPDPRFTLANERTFLAWIRTSLALVAGAIAIEGFTEHLLSPSMRLFLGAALAILALMMAIVSAMRWLQVERALRHRRALPLPVLVPLITLALAGAILGFLMFLFGWFS</sequence>
<name>A0ABV6P9S1_9MICC</name>
<dbReference type="EMBL" id="JBHLUB010000026">
    <property type="protein sequence ID" value="MFC0581860.1"/>
    <property type="molecule type" value="Genomic_DNA"/>
</dbReference>
<feature type="transmembrane region" description="Helical" evidence="6">
    <location>
        <begin position="69"/>
        <end position="90"/>
    </location>
</feature>
<proteinExistence type="predicted"/>
<keyword evidence="3 6" id="KW-0812">Transmembrane</keyword>